<dbReference type="EMBL" id="OCMT01000004">
    <property type="protein sequence ID" value="SOD20208.1"/>
    <property type="molecule type" value="Genomic_DNA"/>
</dbReference>
<dbReference type="Gene3D" id="1.10.10.10">
    <property type="entry name" value="Winged helix-like DNA-binding domain superfamily/Winged helix DNA-binding domain"/>
    <property type="match status" value="1"/>
</dbReference>
<evidence type="ECO:0000313" key="7">
    <source>
        <dbReference type="EMBL" id="SOD20208.1"/>
    </source>
</evidence>
<reference evidence="8" key="1">
    <citation type="submission" date="2017-09" db="EMBL/GenBank/DDBJ databases">
        <authorList>
            <person name="Varghese N."/>
            <person name="Submissions S."/>
        </authorList>
    </citation>
    <scope>NUCLEOTIDE SEQUENCE [LARGE SCALE GENOMIC DNA]</scope>
    <source>
        <strain evidence="8">CGMCC 1.12803</strain>
    </source>
</reference>
<gene>
    <name evidence="7" type="ORF">SAMN06297358_3921</name>
</gene>
<dbReference type="SMART" id="SM00421">
    <property type="entry name" value="HTH_LUXR"/>
    <property type="match status" value="1"/>
</dbReference>
<dbReference type="Gene3D" id="3.40.50.2300">
    <property type="match status" value="1"/>
</dbReference>
<evidence type="ECO:0000256" key="1">
    <source>
        <dbReference type="ARBA" id="ARBA00023015"/>
    </source>
</evidence>
<dbReference type="Pfam" id="PF00196">
    <property type="entry name" value="GerE"/>
    <property type="match status" value="1"/>
</dbReference>
<feature type="domain" description="Response regulatory" evidence="6">
    <location>
        <begin position="2"/>
        <end position="117"/>
    </location>
</feature>
<keyword evidence="1" id="KW-0805">Transcription regulation</keyword>
<dbReference type="InterPro" id="IPR036388">
    <property type="entry name" value="WH-like_DNA-bd_sf"/>
</dbReference>
<dbReference type="GO" id="GO:0003677">
    <property type="term" value="F:DNA binding"/>
    <property type="evidence" value="ECO:0007669"/>
    <property type="project" value="UniProtKB-KW"/>
</dbReference>
<dbReference type="AlphaFoldDB" id="A0A286AE85"/>
<dbReference type="CDD" id="cd06170">
    <property type="entry name" value="LuxR_C_like"/>
    <property type="match status" value="1"/>
</dbReference>
<dbReference type="Pfam" id="PF00072">
    <property type="entry name" value="Response_reg"/>
    <property type="match status" value="1"/>
</dbReference>
<dbReference type="PROSITE" id="PS50110">
    <property type="entry name" value="RESPONSE_REGULATORY"/>
    <property type="match status" value="1"/>
</dbReference>
<dbReference type="SUPFAM" id="SSF52172">
    <property type="entry name" value="CheY-like"/>
    <property type="match status" value="1"/>
</dbReference>
<keyword evidence="2 7" id="KW-0238">DNA-binding</keyword>
<protein>
    <submittedName>
        <fullName evidence="7">DNA-binding response regulator, NarL/FixJ family, contains REC and HTH domains</fullName>
    </submittedName>
</protein>
<dbReference type="PANTHER" id="PTHR44688:SF16">
    <property type="entry name" value="DNA-BINDING TRANSCRIPTIONAL ACTIVATOR DEVR_DOSR"/>
    <property type="match status" value="1"/>
</dbReference>
<dbReference type="RefSeq" id="WP_097133677.1">
    <property type="nucleotide sequence ID" value="NZ_OCMT01000004.1"/>
</dbReference>
<evidence type="ECO:0000259" key="5">
    <source>
        <dbReference type="PROSITE" id="PS50043"/>
    </source>
</evidence>
<evidence type="ECO:0000313" key="8">
    <source>
        <dbReference type="Proteomes" id="UP000219281"/>
    </source>
</evidence>
<dbReference type="GO" id="GO:0006355">
    <property type="term" value="P:regulation of DNA-templated transcription"/>
    <property type="evidence" value="ECO:0007669"/>
    <property type="project" value="InterPro"/>
</dbReference>
<dbReference type="PANTHER" id="PTHR44688">
    <property type="entry name" value="DNA-BINDING TRANSCRIPTIONAL ACTIVATOR DEVR_DOSR"/>
    <property type="match status" value="1"/>
</dbReference>
<dbReference type="Proteomes" id="UP000219281">
    <property type="component" value="Unassembled WGS sequence"/>
</dbReference>
<dbReference type="SUPFAM" id="SSF46894">
    <property type="entry name" value="C-terminal effector domain of the bipartite response regulators"/>
    <property type="match status" value="1"/>
</dbReference>
<name>A0A286AE85_9SPHI</name>
<keyword evidence="8" id="KW-1185">Reference proteome</keyword>
<dbReference type="InterPro" id="IPR011006">
    <property type="entry name" value="CheY-like_superfamily"/>
</dbReference>
<evidence type="ECO:0000256" key="2">
    <source>
        <dbReference type="ARBA" id="ARBA00023125"/>
    </source>
</evidence>
<keyword evidence="3" id="KW-0804">Transcription</keyword>
<feature type="modified residue" description="4-aspartylphosphate" evidence="4">
    <location>
        <position position="52"/>
    </location>
</feature>
<dbReference type="OrthoDB" id="9797341at2"/>
<dbReference type="InterPro" id="IPR001789">
    <property type="entry name" value="Sig_transdc_resp-reg_receiver"/>
</dbReference>
<dbReference type="InterPro" id="IPR016032">
    <property type="entry name" value="Sig_transdc_resp-reg_C-effctor"/>
</dbReference>
<proteinExistence type="predicted"/>
<dbReference type="GO" id="GO:0000160">
    <property type="term" value="P:phosphorelay signal transduction system"/>
    <property type="evidence" value="ECO:0007669"/>
    <property type="project" value="InterPro"/>
</dbReference>
<organism evidence="7 8">
    <name type="scientific">Pedobacter xixiisoli</name>
    <dbReference type="NCBI Taxonomy" id="1476464"/>
    <lineage>
        <taxon>Bacteria</taxon>
        <taxon>Pseudomonadati</taxon>
        <taxon>Bacteroidota</taxon>
        <taxon>Sphingobacteriia</taxon>
        <taxon>Sphingobacteriales</taxon>
        <taxon>Sphingobacteriaceae</taxon>
        <taxon>Pedobacter</taxon>
    </lineage>
</organism>
<evidence type="ECO:0000259" key="6">
    <source>
        <dbReference type="PROSITE" id="PS50110"/>
    </source>
</evidence>
<evidence type="ECO:0000256" key="3">
    <source>
        <dbReference type="ARBA" id="ARBA00023163"/>
    </source>
</evidence>
<dbReference type="InterPro" id="IPR000792">
    <property type="entry name" value="Tscrpt_reg_LuxR_C"/>
</dbReference>
<sequence>MRILIIEDEIIIARFIEQHIKASFGHETAIAINHKEVEKIVPKFSPDLVLCDINLNEEQNGIQLIRKLQRNFKFDVIYITSYQSKAIIESAIITKPLNYVIKPIDEGNIYAAIKLAEASLQTVPKAKSSANIELSIAGIEKDIVRLILEEKTTKQIAEILFLSPFTVKNYRHRICRKLNLKDENNALLKWALQNEHLIRN</sequence>
<dbReference type="PROSITE" id="PS50043">
    <property type="entry name" value="HTH_LUXR_2"/>
    <property type="match status" value="1"/>
</dbReference>
<evidence type="ECO:0000256" key="4">
    <source>
        <dbReference type="PROSITE-ProRule" id="PRU00169"/>
    </source>
</evidence>
<feature type="domain" description="HTH luxR-type" evidence="5">
    <location>
        <begin position="127"/>
        <end position="194"/>
    </location>
</feature>
<accession>A0A286AE85</accession>
<keyword evidence="4" id="KW-0597">Phosphoprotein</keyword>
<dbReference type="SMART" id="SM00448">
    <property type="entry name" value="REC"/>
    <property type="match status" value="1"/>
</dbReference>